<dbReference type="InterPro" id="IPR036291">
    <property type="entry name" value="NAD(P)-bd_dom_sf"/>
</dbReference>
<dbReference type="RefSeq" id="WP_056947444.1">
    <property type="nucleotide sequence ID" value="NZ_AZEE01000027.1"/>
</dbReference>
<dbReference type="AlphaFoldDB" id="A0A0R1LSU6"/>
<dbReference type="InterPro" id="IPR020843">
    <property type="entry name" value="ER"/>
</dbReference>
<dbReference type="NCBIfam" id="TIGR02817">
    <property type="entry name" value="adh_fam_1"/>
    <property type="match status" value="1"/>
</dbReference>
<name>A0A0R1LSU6_9LACO</name>
<dbReference type="STRING" id="1423776.FD04_GL000653"/>
<dbReference type="PANTHER" id="PTHR43482">
    <property type="entry name" value="PROTEIN AST1-RELATED"/>
    <property type="match status" value="1"/>
</dbReference>
<dbReference type="Proteomes" id="UP000051160">
    <property type="component" value="Unassembled WGS sequence"/>
</dbReference>
<dbReference type="PATRIC" id="fig|1423776.4.peg.656"/>
<keyword evidence="1" id="KW-0560">Oxidoreductase</keyword>
<sequence length="340" mass="36274">MTTMKAIGATEDQQLVDLVVTKPSASSNQILVQVSSVSVNPVDTKLKEGVTAQTAPKILGYDAVGTVVETGKEVTKFKVGDRVYYAGSTQVPGANAQYQLVDERLASLAPRTLTDAQTAAMPLTTLTAYELLFEKLQFVGKANQNQKKTLLIINGAGGVGSIMAQLAHWAGITVLATSSPKNFDWLKQNQVDYPLDYHDDLLAQIHDLGYQSVDAVAILYAPEAYFDLAAELVAPFGHIGSIVGSPAALPLYKIKNKAASFDWEYMFAKSDAVYHVNTQGKILQLVARLLDQGVLTSTLTQTMTAGINAASLTEAHAAVSSGKVHGKLVLTGDFNAVVES</sequence>
<evidence type="ECO:0000313" key="4">
    <source>
        <dbReference type="Proteomes" id="UP000051160"/>
    </source>
</evidence>
<dbReference type="EMBL" id="AZEE01000027">
    <property type="protein sequence ID" value="KRK98908.1"/>
    <property type="molecule type" value="Genomic_DNA"/>
</dbReference>
<dbReference type="SMART" id="SM00829">
    <property type="entry name" value="PKS_ER"/>
    <property type="match status" value="1"/>
</dbReference>
<proteinExistence type="inferred from homology"/>
<dbReference type="Gene3D" id="3.40.50.720">
    <property type="entry name" value="NAD(P)-binding Rossmann-like Domain"/>
    <property type="match status" value="1"/>
</dbReference>
<protein>
    <recommendedName>
        <fullName evidence="1">Zinc-type alcohol dehydrogenase-like protein</fullName>
    </recommendedName>
</protein>
<comment type="similarity">
    <text evidence="1">Belongs to the zinc-containing alcohol dehydrogenase family. Quinone oxidoreductase subfamily.</text>
</comment>
<gene>
    <name evidence="3" type="ORF">FD04_GL000653</name>
</gene>
<dbReference type="GO" id="GO:0008270">
    <property type="term" value="F:zinc ion binding"/>
    <property type="evidence" value="ECO:0007669"/>
    <property type="project" value="InterPro"/>
</dbReference>
<dbReference type="OrthoDB" id="9792162at2"/>
<accession>A0A0R1LSU6</accession>
<reference evidence="3 4" key="1">
    <citation type="journal article" date="2015" name="Genome Announc.">
        <title>Expanding the biotechnology potential of lactobacilli through comparative genomics of 213 strains and associated genera.</title>
        <authorList>
            <person name="Sun Z."/>
            <person name="Harris H.M."/>
            <person name="McCann A."/>
            <person name="Guo C."/>
            <person name="Argimon S."/>
            <person name="Zhang W."/>
            <person name="Yang X."/>
            <person name="Jeffery I.B."/>
            <person name="Cooney J.C."/>
            <person name="Kagawa T.F."/>
            <person name="Liu W."/>
            <person name="Song Y."/>
            <person name="Salvetti E."/>
            <person name="Wrobel A."/>
            <person name="Rasinkangas P."/>
            <person name="Parkhill J."/>
            <person name="Rea M.C."/>
            <person name="O'Sullivan O."/>
            <person name="Ritari J."/>
            <person name="Douillard F.P."/>
            <person name="Paul Ross R."/>
            <person name="Yang R."/>
            <person name="Briner A.E."/>
            <person name="Felis G.E."/>
            <person name="de Vos W.M."/>
            <person name="Barrangou R."/>
            <person name="Klaenhammer T.R."/>
            <person name="Caufield P.W."/>
            <person name="Cui Y."/>
            <person name="Zhang H."/>
            <person name="O'Toole P.W."/>
        </authorList>
    </citation>
    <scope>NUCLEOTIDE SEQUENCE [LARGE SCALE GENOMIC DNA]</scope>
    <source>
        <strain evidence="3 4">DSM 19909</strain>
    </source>
</reference>
<dbReference type="InterPro" id="IPR052585">
    <property type="entry name" value="Lipid_raft_assoc_Zn_ADH"/>
</dbReference>
<feature type="domain" description="Enoyl reductase (ER)" evidence="2">
    <location>
        <begin position="8"/>
        <end position="330"/>
    </location>
</feature>
<keyword evidence="1" id="KW-0479">Metal-binding</keyword>
<dbReference type="InterPro" id="IPR011032">
    <property type="entry name" value="GroES-like_sf"/>
</dbReference>
<keyword evidence="4" id="KW-1185">Reference proteome</keyword>
<dbReference type="SUPFAM" id="SSF50129">
    <property type="entry name" value="GroES-like"/>
    <property type="match status" value="1"/>
</dbReference>
<dbReference type="Pfam" id="PF13602">
    <property type="entry name" value="ADH_zinc_N_2"/>
    <property type="match status" value="1"/>
</dbReference>
<organism evidence="3 4">
    <name type="scientific">Secundilactobacillus odoratitofui DSM 19909 = JCM 15043</name>
    <dbReference type="NCBI Taxonomy" id="1423776"/>
    <lineage>
        <taxon>Bacteria</taxon>
        <taxon>Bacillati</taxon>
        <taxon>Bacillota</taxon>
        <taxon>Bacilli</taxon>
        <taxon>Lactobacillales</taxon>
        <taxon>Lactobacillaceae</taxon>
        <taxon>Secundilactobacillus</taxon>
    </lineage>
</organism>
<dbReference type="SUPFAM" id="SSF51735">
    <property type="entry name" value="NAD(P)-binding Rossmann-fold domains"/>
    <property type="match status" value="1"/>
</dbReference>
<evidence type="ECO:0000313" key="3">
    <source>
        <dbReference type="EMBL" id="KRK98908.1"/>
    </source>
</evidence>
<evidence type="ECO:0000256" key="1">
    <source>
        <dbReference type="RuleBase" id="RU364000"/>
    </source>
</evidence>
<comment type="caution">
    <text evidence="3">The sequence shown here is derived from an EMBL/GenBank/DDBJ whole genome shotgun (WGS) entry which is preliminary data.</text>
</comment>
<keyword evidence="1" id="KW-0862">Zinc</keyword>
<dbReference type="GO" id="GO:0016491">
    <property type="term" value="F:oxidoreductase activity"/>
    <property type="evidence" value="ECO:0007669"/>
    <property type="project" value="UniProtKB-KW"/>
</dbReference>
<dbReference type="CDD" id="cd08252">
    <property type="entry name" value="AL_MDR"/>
    <property type="match status" value="1"/>
</dbReference>
<dbReference type="PANTHER" id="PTHR43482:SF1">
    <property type="entry name" value="PROTEIN AST1-RELATED"/>
    <property type="match status" value="1"/>
</dbReference>
<dbReference type="InterPro" id="IPR013154">
    <property type="entry name" value="ADH-like_N"/>
</dbReference>
<dbReference type="InterPro" id="IPR014182">
    <property type="entry name" value="ADH_Zn_typ-1"/>
</dbReference>
<dbReference type="Pfam" id="PF08240">
    <property type="entry name" value="ADH_N"/>
    <property type="match status" value="1"/>
</dbReference>
<dbReference type="Gene3D" id="3.90.180.10">
    <property type="entry name" value="Medium-chain alcohol dehydrogenases, catalytic domain"/>
    <property type="match status" value="1"/>
</dbReference>
<evidence type="ECO:0000259" key="2">
    <source>
        <dbReference type="SMART" id="SM00829"/>
    </source>
</evidence>